<proteinExistence type="predicted"/>
<sequence>MSLSSLSRTRSVVGLGLGALGVVALSGAPGIDLWVAGLFFDPVTRAFPPSSSLWARTAIEGAPWLVYGVLIGVTTYSALAAGLRLPFARLDRRRLAFLYGSLLLGPGLLVNLVFKNHWGRARPRALELFGGEALFTPALVPSDQCLTNCSFPSGHAALGFWVTALALVVPARWRAQAWTAALIFGGLVGGSRLVVGAHFLSDTLASAVLVIGLNIALYRSMTAVPRTTG</sequence>
<feature type="domain" description="Phosphatidic acid phosphatase type 2/haloperoxidase" evidence="2">
    <location>
        <begin position="98"/>
        <end position="218"/>
    </location>
</feature>
<dbReference type="OrthoDB" id="9813524at2"/>
<dbReference type="Pfam" id="PF01569">
    <property type="entry name" value="PAP2"/>
    <property type="match status" value="1"/>
</dbReference>
<dbReference type="HOGENOM" id="CLU_070327_1_0_5"/>
<evidence type="ECO:0000313" key="3">
    <source>
        <dbReference type="EMBL" id="CCG09116.1"/>
    </source>
</evidence>
<accession>H6SMI1</accession>
<dbReference type="CDD" id="cd03396">
    <property type="entry name" value="PAP2_like_6"/>
    <property type="match status" value="1"/>
</dbReference>
<dbReference type="Gene3D" id="1.20.144.10">
    <property type="entry name" value="Phosphatidic acid phosphatase type 2/haloperoxidase"/>
    <property type="match status" value="1"/>
</dbReference>
<evidence type="ECO:0000313" key="4">
    <source>
        <dbReference type="Proteomes" id="UP000033220"/>
    </source>
</evidence>
<dbReference type="EMBL" id="HE663493">
    <property type="protein sequence ID" value="CCG09116.1"/>
    <property type="molecule type" value="Genomic_DNA"/>
</dbReference>
<dbReference type="SUPFAM" id="SSF48317">
    <property type="entry name" value="Acid phosphatase/Vanadium-dependent haloperoxidase"/>
    <property type="match status" value="1"/>
</dbReference>
<name>H6SMI1_PARPM</name>
<dbReference type="InterPro" id="IPR000326">
    <property type="entry name" value="PAP2/HPO"/>
</dbReference>
<feature type="transmembrane region" description="Helical" evidence="1">
    <location>
        <begin position="95"/>
        <end position="114"/>
    </location>
</feature>
<dbReference type="eggNOG" id="COG0671">
    <property type="taxonomic scope" value="Bacteria"/>
</dbReference>
<feature type="transmembrane region" description="Helical" evidence="1">
    <location>
        <begin position="203"/>
        <end position="221"/>
    </location>
</feature>
<gene>
    <name evidence="3" type="ORF">RSPPHO_02490</name>
</gene>
<keyword evidence="1" id="KW-0812">Transmembrane</keyword>
<feature type="transmembrane region" description="Helical" evidence="1">
    <location>
        <begin position="64"/>
        <end position="83"/>
    </location>
</feature>
<evidence type="ECO:0000259" key="2">
    <source>
        <dbReference type="SMART" id="SM00014"/>
    </source>
</evidence>
<dbReference type="STRING" id="1150469.RSPPHO_02490"/>
<protein>
    <submittedName>
        <fullName evidence="3">Phosphoesterase, PA-phosphatase related</fullName>
    </submittedName>
</protein>
<keyword evidence="1" id="KW-0472">Membrane</keyword>
<dbReference type="RefSeq" id="WP_014415747.1">
    <property type="nucleotide sequence ID" value="NC_017059.1"/>
</dbReference>
<feature type="transmembrane region" description="Helical" evidence="1">
    <location>
        <begin position="151"/>
        <end position="170"/>
    </location>
</feature>
<dbReference type="InterPro" id="IPR036938">
    <property type="entry name" value="PAP2/HPO_sf"/>
</dbReference>
<feature type="transmembrane region" description="Helical" evidence="1">
    <location>
        <begin position="177"/>
        <end position="197"/>
    </location>
</feature>
<evidence type="ECO:0000256" key="1">
    <source>
        <dbReference type="SAM" id="Phobius"/>
    </source>
</evidence>
<keyword evidence="1" id="KW-1133">Transmembrane helix</keyword>
<dbReference type="AlphaFoldDB" id="H6SMI1"/>
<dbReference type="Proteomes" id="UP000033220">
    <property type="component" value="Chromosome DSM 122"/>
</dbReference>
<dbReference type="KEGG" id="rpm:RSPPHO_02490"/>
<organism evidence="3 4">
    <name type="scientific">Pararhodospirillum photometricum DSM 122</name>
    <dbReference type="NCBI Taxonomy" id="1150469"/>
    <lineage>
        <taxon>Bacteria</taxon>
        <taxon>Pseudomonadati</taxon>
        <taxon>Pseudomonadota</taxon>
        <taxon>Alphaproteobacteria</taxon>
        <taxon>Rhodospirillales</taxon>
        <taxon>Rhodospirillaceae</taxon>
        <taxon>Pararhodospirillum</taxon>
    </lineage>
</organism>
<reference evidence="3 4" key="1">
    <citation type="submission" date="2012-02" db="EMBL/GenBank/DDBJ databases">
        <title>Shotgun genome sequence of Phaeospirillum photometricum DSM 122.</title>
        <authorList>
            <person name="Duquesne K."/>
            <person name="Sturgis J."/>
        </authorList>
    </citation>
    <scope>NUCLEOTIDE SEQUENCE [LARGE SCALE GENOMIC DNA]</scope>
    <source>
        <strain evidence="4">DSM122</strain>
    </source>
</reference>
<dbReference type="SMART" id="SM00014">
    <property type="entry name" value="acidPPc"/>
    <property type="match status" value="1"/>
</dbReference>
<dbReference type="PATRIC" id="fig|1150469.3.peg.2833"/>
<keyword evidence="4" id="KW-1185">Reference proteome</keyword>
<feature type="transmembrane region" description="Helical" evidence="1">
    <location>
        <begin position="12"/>
        <end position="40"/>
    </location>
</feature>